<dbReference type="PANTHER" id="PTHR33121:SF70">
    <property type="entry name" value="SIGNALING PROTEIN YKOW"/>
    <property type="match status" value="1"/>
</dbReference>
<dbReference type="RefSeq" id="WP_148938455.1">
    <property type="nucleotide sequence ID" value="NZ_VTEI01000002.1"/>
</dbReference>
<dbReference type="Proteomes" id="UP000322267">
    <property type="component" value="Unassembled WGS sequence"/>
</dbReference>
<comment type="caution">
    <text evidence="2">The sequence shown here is derived from an EMBL/GenBank/DDBJ whole genome shotgun (WGS) entry which is preliminary data.</text>
</comment>
<dbReference type="CDD" id="cd01948">
    <property type="entry name" value="EAL"/>
    <property type="match status" value="1"/>
</dbReference>
<sequence>MPSNLKLEITESAARSQPKNHQQTAAAKEMNIDLALDDFGTGFSSLYHLKNLPVDILKIDRNFIIDLETNTNDTAIVRALIQMAHSLGMEVVAEGVETLGQQQILEVIGCDTIQGYVFSKQLPNKELLTLLLEYDQTVLSDDLAQQEN</sequence>
<dbReference type="SMART" id="SM00052">
    <property type="entry name" value="EAL"/>
    <property type="match status" value="1"/>
</dbReference>
<dbReference type="Pfam" id="PF00563">
    <property type="entry name" value="EAL"/>
    <property type="match status" value="1"/>
</dbReference>
<dbReference type="InterPro" id="IPR050706">
    <property type="entry name" value="Cyclic-di-GMP_PDE-like"/>
</dbReference>
<dbReference type="InterPro" id="IPR001633">
    <property type="entry name" value="EAL_dom"/>
</dbReference>
<dbReference type="PROSITE" id="PS50883">
    <property type="entry name" value="EAL"/>
    <property type="match status" value="1"/>
</dbReference>
<dbReference type="InterPro" id="IPR035919">
    <property type="entry name" value="EAL_sf"/>
</dbReference>
<protein>
    <submittedName>
        <fullName evidence="2">EAL domain-containing protein</fullName>
    </submittedName>
</protein>
<proteinExistence type="predicted"/>
<name>A0A5D4NX04_9BACI</name>
<evidence type="ECO:0000313" key="3">
    <source>
        <dbReference type="Proteomes" id="UP000322267"/>
    </source>
</evidence>
<evidence type="ECO:0000259" key="1">
    <source>
        <dbReference type="PROSITE" id="PS50883"/>
    </source>
</evidence>
<dbReference type="GO" id="GO:0071111">
    <property type="term" value="F:cyclic-guanylate-specific phosphodiesterase activity"/>
    <property type="evidence" value="ECO:0007669"/>
    <property type="project" value="InterPro"/>
</dbReference>
<dbReference type="AlphaFoldDB" id="A0A5D4NX04"/>
<organism evidence="2 3">
    <name type="scientific">Rossellomorea vietnamensis</name>
    <dbReference type="NCBI Taxonomy" id="218284"/>
    <lineage>
        <taxon>Bacteria</taxon>
        <taxon>Bacillati</taxon>
        <taxon>Bacillota</taxon>
        <taxon>Bacilli</taxon>
        <taxon>Bacillales</taxon>
        <taxon>Bacillaceae</taxon>
        <taxon>Rossellomorea</taxon>
    </lineage>
</organism>
<evidence type="ECO:0000313" key="2">
    <source>
        <dbReference type="EMBL" id="TYS18777.1"/>
    </source>
</evidence>
<dbReference type="OrthoDB" id="9759607at2"/>
<feature type="domain" description="EAL" evidence="1">
    <location>
        <begin position="1"/>
        <end position="135"/>
    </location>
</feature>
<dbReference type="PANTHER" id="PTHR33121">
    <property type="entry name" value="CYCLIC DI-GMP PHOSPHODIESTERASE PDEF"/>
    <property type="match status" value="1"/>
</dbReference>
<accession>A0A5D4NX04</accession>
<dbReference type="SUPFAM" id="SSF141868">
    <property type="entry name" value="EAL domain-like"/>
    <property type="match status" value="1"/>
</dbReference>
<dbReference type="Gene3D" id="3.20.20.450">
    <property type="entry name" value="EAL domain"/>
    <property type="match status" value="1"/>
</dbReference>
<reference evidence="2 3" key="1">
    <citation type="submission" date="2019-08" db="EMBL/GenBank/DDBJ databases">
        <title>Bacillus genomes from the desert of Cuatro Cienegas, Coahuila.</title>
        <authorList>
            <person name="Olmedo-Alvarez G."/>
        </authorList>
    </citation>
    <scope>NUCLEOTIDE SEQUENCE [LARGE SCALE GENOMIC DNA]</scope>
    <source>
        <strain evidence="2 3">CH34_1T</strain>
    </source>
</reference>
<dbReference type="EMBL" id="VTEI01000002">
    <property type="protein sequence ID" value="TYS18777.1"/>
    <property type="molecule type" value="Genomic_DNA"/>
</dbReference>
<gene>
    <name evidence="2" type="ORF">FZC78_04515</name>
</gene>